<organism evidence="2 3">
    <name type="scientific">Roseovarius tolerans</name>
    <dbReference type="NCBI Taxonomy" id="74031"/>
    <lineage>
        <taxon>Bacteria</taxon>
        <taxon>Pseudomonadati</taxon>
        <taxon>Pseudomonadota</taxon>
        <taxon>Alphaproteobacteria</taxon>
        <taxon>Rhodobacterales</taxon>
        <taxon>Roseobacteraceae</taxon>
        <taxon>Roseovarius</taxon>
    </lineage>
</organism>
<accession>A0A0L6CQW4</accession>
<feature type="compositionally biased region" description="Polar residues" evidence="1">
    <location>
        <begin position="51"/>
        <end position="64"/>
    </location>
</feature>
<reference evidence="3" key="1">
    <citation type="submission" date="2015-07" db="EMBL/GenBank/DDBJ databases">
        <title>Draft Genome Sequence of Roseovarius tolerans EL-164, a producer of N-Acylated Alanine Methyl Esters (NAMEs).</title>
        <authorList>
            <person name="Voget S."/>
            <person name="Bruns H."/>
            <person name="Wagner-Doebler I."/>
            <person name="Schulz S."/>
            <person name="Daniel R."/>
        </authorList>
    </citation>
    <scope>NUCLEOTIDE SEQUENCE [LARGE SCALE GENOMIC DNA]</scope>
    <source>
        <strain evidence="3">EL-164</strain>
    </source>
</reference>
<sequence length="188" mass="20320">METNTLNSSNIIPCPEVCTGGGHSSSDTSSPEGYLVSPLPASPSGMLPASGQPQSATVSGSTKKPSAALSDSLRASVDALAPLHILGDDLYEEILQALFKSRTGRQESQTKGMLYNPNITPALPFLFRDQEARAWYVFECINGLTYPCDLSQPERDRLKRAFNRGWADGSLSFLAEVPLGDFESYRPC</sequence>
<gene>
    <name evidence="2" type="ORF">ROTO_33480</name>
</gene>
<dbReference type="EMBL" id="LGVV01000068">
    <property type="protein sequence ID" value="KNX40126.1"/>
    <property type="molecule type" value="Genomic_DNA"/>
</dbReference>
<proteinExistence type="predicted"/>
<protein>
    <submittedName>
        <fullName evidence="2">Uncharacterized protein</fullName>
    </submittedName>
</protein>
<comment type="caution">
    <text evidence="2">The sequence shown here is derived from an EMBL/GenBank/DDBJ whole genome shotgun (WGS) entry which is preliminary data.</text>
</comment>
<keyword evidence="3" id="KW-1185">Reference proteome</keyword>
<evidence type="ECO:0000256" key="1">
    <source>
        <dbReference type="SAM" id="MobiDB-lite"/>
    </source>
</evidence>
<dbReference type="Proteomes" id="UP000037046">
    <property type="component" value="Unassembled WGS sequence"/>
</dbReference>
<feature type="region of interest" description="Disordered" evidence="1">
    <location>
        <begin position="1"/>
        <end position="65"/>
    </location>
</feature>
<evidence type="ECO:0000313" key="3">
    <source>
        <dbReference type="Proteomes" id="UP000037046"/>
    </source>
</evidence>
<feature type="compositionally biased region" description="Low complexity" evidence="1">
    <location>
        <begin position="24"/>
        <end position="33"/>
    </location>
</feature>
<name>A0A0L6CQW4_9RHOB</name>
<evidence type="ECO:0000313" key="2">
    <source>
        <dbReference type="EMBL" id="KNX40126.1"/>
    </source>
</evidence>
<dbReference type="AlphaFoldDB" id="A0A0L6CQW4"/>
<feature type="compositionally biased region" description="Polar residues" evidence="1">
    <location>
        <begin position="1"/>
        <end position="11"/>
    </location>
</feature>
<dbReference type="PATRIC" id="fig|74031.6.peg.3423"/>